<dbReference type="GO" id="GO:0008652">
    <property type="term" value="P:amino acid biosynthetic process"/>
    <property type="evidence" value="ECO:0007669"/>
    <property type="project" value="UniProtKB-KW"/>
</dbReference>
<comment type="function">
    <text evidence="7">Catalyzes a trans-dehydration via an enolate intermediate.</text>
</comment>
<dbReference type="Pfam" id="PF01220">
    <property type="entry name" value="DHquinase_II"/>
    <property type="match status" value="1"/>
</dbReference>
<dbReference type="SUPFAM" id="SSF52304">
    <property type="entry name" value="Type II 3-dehydroquinate dehydratase"/>
    <property type="match status" value="1"/>
</dbReference>
<dbReference type="PANTHER" id="PTHR21272">
    <property type="entry name" value="CATABOLIC 3-DEHYDROQUINASE"/>
    <property type="match status" value="1"/>
</dbReference>
<dbReference type="EMBL" id="CP000359">
    <property type="protein sequence ID" value="ABF46028.1"/>
    <property type="molecule type" value="Genomic_DNA"/>
</dbReference>
<comment type="catalytic activity">
    <reaction evidence="1 7">
        <text>3-dehydroquinate = 3-dehydroshikimate + H2O</text>
        <dbReference type="Rhea" id="RHEA:21096"/>
        <dbReference type="ChEBI" id="CHEBI:15377"/>
        <dbReference type="ChEBI" id="CHEBI:16630"/>
        <dbReference type="ChEBI" id="CHEBI:32364"/>
        <dbReference type="EC" id="4.2.1.10"/>
    </reaction>
</comment>
<evidence type="ECO:0000256" key="4">
    <source>
        <dbReference type="ARBA" id="ARBA00011193"/>
    </source>
</evidence>
<dbReference type="KEGG" id="dge:Dgeo_1733"/>
<accession>Q1IXK6</accession>
<reference evidence="11" key="1">
    <citation type="submission" date="2006-04" db="EMBL/GenBank/DDBJ databases">
        <title>Complete sequence of chromosome of Deinococcus geothermalis DSM 11300.</title>
        <authorList>
            <consortium name="US DOE Joint Genome Institute"/>
            <person name="Copeland A."/>
            <person name="Lucas S."/>
            <person name="Lapidus A."/>
            <person name="Barry K."/>
            <person name="Detter J.C."/>
            <person name="Glavina del Rio T."/>
            <person name="Hammon N."/>
            <person name="Israni S."/>
            <person name="Dalin E."/>
            <person name="Tice H."/>
            <person name="Pitluck S."/>
            <person name="Brettin T."/>
            <person name="Bruce D."/>
            <person name="Han C."/>
            <person name="Tapia R."/>
            <person name="Saunders E."/>
            <person name="Gilna P."/>
            <person name="Schmutz J."/>
            <person name="Larimer F."/>
            <person name="Land M."/>
            <person name="Hauser L."/>
            <person name="Kyrpides N."/>
            <person name="Kim E."/>
            <person name="Daly M.J."/>
            <person name="Fredrickson J.K."/>
            <person name="Makarova K.S."/>
            <person name="Gaidamakova E.K."/>
            <person name="Zhai M."/>
            <person name="Richardson P."/>
        </authorList>
    </citation>
    <scope>NUCLEOTIDE SEQUENCE</scope>
    <source>
        <strain evidence="11">DSM 11300</strain>
    </source>
</reference>
<keyword evidence="6 7" id="KW-0456">Lyase</keyword>
<dbReference type="CDD" id="cd00466">
    <property type="entry name" value="DHQase_II"/>
    <property type="match status" value="1"/>
</dbReference>
<dbReference type="PIRSF" id="PIRSF001399">
    <property type="entry name" value="DHquinase_II"/>
    <property type="match status" value="1"/>
</dbReference>
<evidence type="ECO:0000313" key="11">
    <source>
        <dbReference type="EMBL" id="ABF46028.1"/>
    </source>
</evidence>
<dbReference type="InterPro" id="IPR018509">
    <property type="entry name" value="DHquinase_II_CS"/>
</dbReference>
<dbReference type="GO" id="GO:0019631">
    <property type="term" value="P:quinate catabolic process"/>
    <property type="evidence" value="ECO:0007669"/>
    <property type="project" value="TreeGrafter"/>
</dbReference>
<gene>
    <name evidence="7" type="primary">aroQ</name>
    <name evidence="11" type="ordered locus">Dgeo_1733</name>
</gene>
<dbReference type="HAMAP" id="MF_00169">
    <property type="entry name" value="AroQ"/>
    <property type="match status" value="1"/>
</dbReference>
<dbReference type="Gene3D" id="3.40.50.9100">
    <property type="entry name" value="Dehydroquinase, class II"/>
    <property type="match status" value="1"/>
</dbReference>
<feature type="binding site" evidence="7 9">
    <location>
        <position position="92"/>
    </location>
    <ligand>
        <name>substrate</name>
    </ligand>
</feature>
<dbReference type="GO" id="GO:0003855">
    <property type="term" value="F:3-dehydroquinate dehydratase activity"/>
    <property type="evidence" value="ECO:0007669"/>
    <property type="project" value="UniProtKB-UniRule"/>
</dbReference>
<dbReference type="NCBIfam" id="NF003805">
    <property type="entry name" value="PRK05395.1-2"/>
    <property type="match status" value="1"/>
</dbReference>
<feature type="binding site" evidence="7 9">
    <location>
        <begin position="119"/>
        <end position="120"/>
    </location>
    <ligand>
        <name>substrate</name>
    </ligand>
</feature>
<dbReference type="NCBIfam" id="TIGR01088">
    <property type="entry name" value="aroQ"/>
    <property type="match status" value="1"/>
</dbReference>
<keyword evidence="12" id="KW-1185">Reference proteome</keyword>
<name>Q1IXK6_DEIGD</name>
<feature type="site" description="Transition state stabilizer" evidence="7 10">
    <location>
        <position position="35"/>
    </location>
</feature>
<evidence type="ECO:0000256" key="8">
    <source>
        <dbReference type="PIRSR" id="PIRSR001399-1"/>
    </source>
</evidence>
<dbReference type="NCBIfam" id="NF003806">
    <property type="entry name" value="PRK05395.1-3"/>
    <property type="match status" value="1"/>
</dbReference>
<evidence type="ECO:0000256" key="5">
    <source>
        <dbReference type="ARBA" id="ARBA00012060"/>
    </source>
</evidence>
<keyword evidence="7" id="KW-0028">Amino-acid biosynthesis</keyword>
<dbReference type="HOGENOM" id="CLU_090968_3_0_0"/>
<dbReference type="UniPathway" id="UPA00053">
    <property type="reaction ID" value="UER00086"/>
</dbReference>
<evidence type="ECO:0000256" key="6">
    <source>
        <dbReference type="ARBA" id="ARBA00023239"/>
    </source>
</evidence>
<dbReference type="PANTHER" id="PTHR21272:SF3">
    <property type="entry name" value="CATABOLIC 3-DEHYDROQUINASE"/>
    <property type="match status" value="1"/>
</dbReference>
<evidence type="ECO:0000256" key="7">
    <source>
        <dbReference type="HAMAP-Rule" id="MF_00169"/>
    </source>
</evidence>
<sequence length="161" mass="17581">MVDGPPLPCPLFPLSEVSPLILVLNGPNLNRLGLREPGVYGSRTLEDLERLCETWGAEFGVPVTCRQSNYEGQLLEWIHEAQEHGFSGIVLNPGALTHYSYALRDAISSQPLPVVEVHISNVDAREEFRHQSVTAAVCRGKISGLGFLGYRLAMEALVEGG</sequence>
<evidence type="ECO:0000256" key="10">
    <source>
        <dbReference type="PIRSR" id="PIRSR001399-3"/>
    </source>
</evidence>
<evidence type="ECO:0000256" key="9">
    <source>
        <dbReference type="PIRSR" id="PIRSR001399-2"/>
    </source>
</evidence>
<dbReference type="InterPro" id="IPR001874">
    <property type="entry name" value="DHquinase_II"/>
</dbReference>
<evidence type="ECO:0000256" key="3">
    <source>
        <dbReference type="ARBA" id="ARBA00011037"/>
    </source>
</evidence>
<evidence type="ECO:0000313" key="12">
    <source>
        <dbReference type="Proteomes" id="UP000002431"/>
    </source>
</evidence>
<dbReference type="Proteomes" id="UP000002431">
    <property type="component" value="Chromosome"/>
</dbReference>
<organism evidence="11 12">
    <name type="scientific">Deinococcus geothermalis (strain DSM 11300 / CIP 105573 / AG-3a)</name>
    <dbReference type="NCBI Taxonomy" id="319795"/>
    <lineage>
        <taxon>Bacteria</taxon>
        <taxon>Thermotogati</taxon>
        <taxon>Deinococcota</taxon>
        <taxon>Deinococci</taxon>
        <taxon>Deinococcales</taxon>
        <taxon>Deinococcaceae</taxon>
        <taxon>Deinococcus</taxon>
    </lineage>
</organism>
<feature type="binding site" evidence="7 9">
    <location>
        <position position="98"/>
    </location>
    <ligand>
        <name>substrate</name>
    </ligand>
</feature>
<evidence type="ECO:0000256" key="1">
    <source>
        <dbReference type="ARBA" id="ARBA00001864"/>
    </source>
</evidence>
<proteinExistence type="inferred from homology"/>
<dbReference type="GO" id="GO:0009073">
    <property type="term" value="P:aromatic amino acid family biosynthetic process"/>
    <property type="evidence" value="ECO:0007669"/>
    <property type="project" value="UniProtKB-KW"/>
</dbReference>
<feature type="active site" description="Proton acceptor" evidence="7 8">
    <location>
        <position position="40"/>
    </location>
</feature>
<evidence type="ECO:0000256" key="2">
    <source>
        <dbReference type="ARBA" id="ARBA00004902"/>
    </source>
</evidence>
<dbReference type="EC" id="4.2.1.10" evidence="5 7"/>
<keyword evidence="7" id="KW-0057">Aromatic amino acid biosynthesis</keyword>
<dbReference type="GO" id="GO:0009423">
    <property type="term" value="P:chorismate biosynthetic process"/>
    <property type="evidence" value="ECO:0007669"/>
    <property type="project" value="UniProtKB-UniRule"/>
</dbReference>
<dbReference type="eggNOG" id="COG0757">
    <property type="taxonomic scope" value="Bacteria"/>
</dbReference>
<feature type="binding site" evidence="7 9">
    <location>
        <position position="105"/>
    </location>
    <ligand>
        <name>substrate</name>
    </ligand>
</feature>
<dbReference type="InterPro" id="IPR036441">
    <property type="entry name" value="DHquinase_II_sf"/>
</dbReference>
<dbReference type="PROSITE" id="PS01029">
    <property type="entry name" value="DEHYDROQUINASE_II"/>
    <property type="match status" value="1"/>
</dbReference>
<comment type="similarity">
    <text evidence="3 7">Belongs to the type-II 3-dehydroquinase family.</text>
</comment>
<dbReference type="NCBIfam" id="NF003807">
    <property type="entry name" value="PRK05395.1-4"/>
    <property type="match status" value="1"/>
</dbReference>
<dbReference type="STRING" id="319795.Dgeo_1733"/>
<comment type="pathway">
    <text evidence="2 7">Metabolic intermediate biosynthesis; chorismate biosynthesis; chorismate from D-erythrose 4-phosphate and phosphoenolpyruvate: step 3/7.</text>
</comment>
<feature type="active site" description="Proton donor" evidence="7 8">
    <location>
        <position position="118"/>
    </location>
</feature>
<feature type="binding site" evidence="7 9">
    <location>
        <position position="129"/>
    </location>
    <ligand>
        <name>substrate</name>
    </ligand>
</feature>
<dbReference type="AlphaFoldDB" id="Q1IXK6"/>
<comment type="subunit">
    <text evidence="4 7">Homododecamer.</text>
</comment>
<protein>
    <recommendedName>
        <fullName evidence="5 7">3-dehydroquinate dehydratase</fullName>
        <shortName evidence="7">3-dehydroquinase</shortName>
        <ecNumber evidence="5 7">4.2.1.10</ecNumber>
    </recommendedName>
    <alternativeName>
        <fullName evidence="7">Type II DHQase</fullName>
    </alternativeName>
</protein>